<keyword evidence="7" id="KW-1185">Reference proteome</keyword>
<dbReference type="PANTHER" id="PTHR44757:SF2">
    <property type="entry name" value="BIOFILM ARCHITECTURE MAINTENANCE PROTEIN MBAA"/>
    <property type="match status" value="1"/>
</dbReference>
<dbReference type="CDD" id="cd01949">
    <property type="entry name" value="GGDEF"/>
    <property type="match status" value="1"/>
</dbReference>
<feature type="domain" description="PAS" evidence="2">
    <location>
        <begin position="749"/>
        <end position="794"/>
    </location>
</feature>
<accession>B1I0Y3</accession>
<dbReference type="PROSITE" id="PS51832">
    <property type="entry name" value="HD_GYP"/>
    <property type="match status" value="1"/>
</dbReference>
<dbReference type="Pfam" id="PF00990">
    <property type="entry name" value="GGDEF"/>
    <property type="match status" value="1"/>
</dbReference>
<dbReference type="SMART" id="SM00091">
    <property type="entry name" value="PAS"/>
    <property type="match status" value="6"/>
</dbReference>
<dbReference type="NCBIfam" id="TIGR00229">
    <property type="entry name" value="sensory_box"/>
    <property type="match status" value="6"/>
</dbReference>
<dbReference type="Pfam" id="PF10114">
    <property type="entry name" value="PocR"/>
    <property type="match status" value="1"/>
</dbReference>
<protein>
    <submittedName>
        <fullName evidence="6">Diguanylate cyclase with PAS/PAC sensor</fullName>
    </submittedName>
</protein>
<dbReference type="eggNOG" id="COG2199">
    <property type="taxonomic scope" value="Bacteria"/>
</dbReference>
<dbReference type="Gene3D" id="3.30.70.270">
    <property type="match status" value="1"/>
</dbReference>
<dbReference type="SUPFAM" id="SSF55785">
    <property type="entry name" value="PYP-like sensor domain (PAS domain)"/>
    <property type="match status" value="6"/>
</dbReference>
<dbReference type="STRING" id="477974.Daud_0138"/>
<dbReference type="eggNOG" id="COG3829">
    <property type="taxonomic scope" value="Bacteria"/>
</dbReference>
<dbReference type="Pfam" id="PF13487">
    <property type="entry name" value="HD_5"/>
    <property type="match status" value="1"/>
</dbReference>
<sequence length="1338" mass="150054">MRSSGEIGLFQELVDLEDVQRLQADFSAATGLATSILDPSGRVLTNSGWSDLCTVFHRRSPAGAARCRESDRRILAGVAQKQGEVIQVCANGLVMAATPIVVAGRHLATIVLSQVFFEPPDEDYFRSQARTLGLEEEPYLEAVRRIRVLPKEEFLPKLRFIGNLAGLISNQGQRNWEQKALEDELRRERAHLQAIFQGSGSGMRIIGTDYRIVQQNQEMERLSGVPGQEAVGQKCFKSFHHAYCGTADCILHRILAGEERVRLEVEKTRPDGRRIDVSLIATPLKNAAGEIVGVIESFQDITERKLMEERLRTSQNILNMVFNNVYDAIFIHAPDGRIIDVNRKMLEMYGVERDQALTLSIRDDYSGPDNPLDRLPVMWNKVVAGEPQLFEWQARRPGDGSVFDVEVFLCKLVLNGDDVILATVRDITERKRNQKALQDSHEELETANEELVAVNEELVAAEEELRDQLEALEKSRKALEAANRQLADIIEFLPDATFVVDRDRKVVAWNRAMEELTGVRKEAIIGQGDYACATPLYGKRRPILVDLIFGRVGADLEKHYEYIKRKGNTLYAEAFMPMVKNGRGAHVWITASPLFDHAGKLVGAIESVRDISDHKRAQEEIRTQKAYFEQLFENSPLAIVMFDNRERIISANRGFQNLFQYSAEEVTGRPIDEIVTPPELSDEGAAFSRIVCEGGIVQGESVRKRKDGSLVDVSLLAFPIVVDNQLVGAYAIYNDITARKQAQAALQESEERLKTVLDSIQSGVVVIDAETHEIVSANRVAVEMIGCPVEEIVGSVCHHFICPAEKGECPITDLGQSIDHSERVLIRKGGEIVSIIKTVVPVVFNGRRHLIESFVDITARKQAEEQLRKAKALLDGVLDAIPDAVGVQDADHRMIRLNQAGYRLLNLTPEEIKGRKCYELFGRSNRCRPCATEKAWRTKRLERVEKYIPELDRYLDCRSNPVTDENGEIIMVVEQFYDITERRRMEEQLRHLSLHDPLTGLYNRNYFEREMRRAEGMRQVPVGIIVCDVDGLKLVNDTLGHDAGDALLVATAGVLKRSFRPGDMVARVGGDEFAVLLPGSGRDVVEEAGNRIREAVETYNAANPGMALSVSVGFAVADESPVNVNELFREADNNMYRAKLHRSRSARSAIVQTLMKALEARDFITEGHADRLQALVVSMAAALEQPERRIADLRLLAQFHDIGKVGIPDRILFKAGPLTPEEVAEMRRHCEIGHRIALSAPDLIPIADWILKHHEWWNGEGYPLGLKGEEIPLECRILAIADAYDTMTNDRPYRKAMTHREAITELKTYAGIQFDPALVEVFVQLFDQQAAPPDSTGF</sequence>
<evidence type="ECO:0000313" key="7">
    <source>
        <dbReference type="Proteomes" id="UP000008544"/>
    </source>
</evidence>
<reference evidence="7" key="1">
    <citation type="submission" date="2007-10" db="EMBL/GenBank/DDBJ databases">
        <title>Complete sequence of chromosome of Desulforudis audaxviator MP104C.</title>
        <authorList>
            <person name="Copeland A."/>
            <person name="Lucas S."/>
            <person name="Lapidus A."/>
            <person name="Barry K."/>
            <person name="Glavina del Rio T."/>
            <person name="Dalin E."/>
            <person name="Tice H."/>
            <person name="Bruce D."/>
            <person name="Pitluck S."/>
            <person name="Lowry S.R."/>
            <person name="Larimer F."/>
            <person name="Land M.L."/>
            <person name="Hauser L."/>
            <person name="Kyrpides N."/>
            <person name="Ivanova N.N."/>
            <person name="Richardson P."/>
        </authorList>
    </citation>
    <scope>NUCLEOTIDE SEQUENCE [LARGE SCALE GENOMIC DNA]</scope>
    <source>
        <strain evidence="7">MP104C</strain>
    </source>
</reference>
<dbReference type="OrthoDB" id="9798833at2"/>
<dbReference type="Pfam" id="PF08448">
    <property type="entry name" value="PAS_4"/>
    <property type="match status" value="3"/>
</dbReference>
<feature type="domain" description="PAS" evidence="2">
    <location>
        <begin position="314"/>
        <end position="370"/>
    </location>
</feature>
<dbReference type="PROSITE" id="PS50887">
    <property type="entry name" value="GGDEF"/>
    <property type="match status" value="1"/>
</dbReference>
<dbReference type="Gene3D" id="1.10.3210.10">
    <property type="entry name" value="Hypothetical protein af1432"/>
    <property type="match status" value="1"/>
</dbReference>
<dbReference type="Pfam" id="PF13426">
    <property type="entry name" value="PAS_9"/>
    <property type="match status" value="3"/>
</dbReference>
<dbReference type="InterPro" id="IPR000014">
    <property type="entry name" value="PAS"/>
</dbReference>
<dbReference type="SUPFAM" id="SSF109604">
    <property type="entry name" value="HD-domain/PDEase-like"/>
    <property type="match status" value="1"/>
</dbReference>
<dbReference type="InterPro" id="IPR000700">
    <property type="entry name" value="PAS-assoc_C"/>
</dbReference>
<feature type="domain" description="PAC" evidence="3">
    <location>
        <begin position="937"/>
        <end position="991"/>
    </location>
</feature>
<dbReference type="eggNOG" id="COG3290">
    <property type="taxonomic scope" value="Bacteria"/>
</dbReference>
<dbReference type="RefSeq" id="WP_012301300.1">
    <property type="nucleotide sequence ID" value="NC_010424.1"/>
</dbReference>
<feature type="domain" description="PAS" evidence="2">
    <location>
        <begin position="870"/>
        <end position="921"/>
    </location>
</feature>
<dbReference type="eggNOG" id="COG4936">
    <property type="taxonomic scope" value="Bacteria"/>
</dbReference>
<dbReference type="CDD" id="cd00077">
    <property type="entry name" value="HDc"/>
    <property type="match status" value="1"/>
</dbReference>
<dbReference type="InterPro" id="IPR037522">
    <property type="entry name" value="HD_GYP_dom"/>
</dbReference>
<dbReference type="InterPro" id="IPR035965">
    <property type="entry name" value="PAS-like_dom_sf"/>
</dbReference>
<dbReference type="HOGENOM" id="CLU_258546_0_0_9"/>
<dbReference type="SMART" id="SM00471">
    <property type="entry name" value="HDc"/>
    <property type="match status" value="1"/>
</dbReference>
<feature type="domain" description="PAC" evidence="3">
    <location>
        <begin position="819"/>
        <end position="869"/>
    </location>
</feature>
<proteinExistence type="predicted"/>
<dbReference type="InterPro" id="IPR013656">
    <property type="entry name" value="PAS_4"/>
</dbReference>
<organism evidence="6 7">
    <name type="scientific">Desulforudis audaxviator (strain MP104C)</name>
    <dbReference type="NCBI Taxonomy" id="477974"/>
    <lineage>
        <taxon>Bacteria</taxon>
        <taxon>Bacillati</taxon>
        <taxon>Bacillota</taxon>
        <taxon>Clostridia</taxon>
        <taxon>Thermoanaerobacterales</taxon>
        <taxon>Candidatus Desulforudaceae</taxon>
        <taxon>Candidatus Desulforudis</taxon>
    </lineage>
</organism>
<gene>
    <name evidence="6" type="ordered locus">Daud_0138</name>
</gene>
<evidence type="ECO:0000259" key="5">
    <source>
        <dbReference type="PROSITE" id="PS51832"/>
    </source>
</evidence>
<dbReference type="InterPro" id="IPR003607">
    <property type="entry name" value="HD/PDEase_dom"/>
</dbReference>
<dbReference type="Proteomes" id="UP000008544">
    <property type="component" value="Chromosome"/>
</dbReference>
<keyword evidence="1" id="KW-0175">Coiled coil</keyword>
<dbReference type="InterPro" id="IPR043128">
    <property type="entry name" value="Rev_trsase/Diguanyl_cyclase"/>
</dbReference>
<dbReference type="InterPro" id="IPR000160">
    <property type="entry name" value="GGDEF_dom"/>
</dbReference>
<dbReference type="SMART" id="SM00086">
    <property type="entry name" value="PAC"/>
    <property type="match status" value="6"/>
</dbReference>
<feature type="domain" description="PAC" evidence="3">
    <location>
        <begin position="697"/>
        <end position="748"/>
    </location>
</feature>
<dbReference type="SUPFAM" id="SSF55073">
    <property type="entry name" value="Nucleotide cyclase"/>
    <property type="match status" value="1"/>
</dbReference>
<dbReference type="eggNOG" id="COG2206">
    <property type="taxonomic scope" value="Bacteria"/>
</dbReference>
<feature type="coiled-coil region" evidence="1">
    <location>
        <begin position="430"/>
        <end position="489"/>
    </location>
</feature>
<feature type="domain" description="PAC" evidence="3">
    <location>
        <begin position="570"/>
        <end position="623"/>
    </location>
</feature>
<evidence type="ECO:0000256" key="1">
    <source>
        <dbReference type="SAM" id="Coils"/>
    </source>
</evidence>
<dbReference type="CDD" id="cd00130">
    <property type="entry name" value="PAS"/>
    <property type="match status" value="4"/>
</dbReference>
<dbReference type="PROSITE" id="PS50113">
    <property type="entry name" value="PAC"/>
    <property type="match status" value="6"/>
</dbReference>
<dbReference type="InterPro" id="IPR052155">
    <property type="entry name" value="Biofilm_reg_signaling"/>
</dbReference>
<dbReference type="NCBIfam" id="TIGR00254">
    <property type="entry name" value="GGDEF"/>
    <property type="match status" value="1"/>
</dbReference>
<feature type="domain" description="PAC" evidence="3">
    <location>
        <begin position="388"/>
        <end position="439"/>
    </location>
</feature>
<feature type="domain" description="PAC" evidence="3">
    <location>
        <begin position="261"/>
        <end position="313"/>
    </location>
</feature>
<evidence type="ECO:0000259" key="2">
    <source>
        <dbReference type="PROSITE" id="PS50112"/>
    </source>
</evidence>
<dbReference type="InterPro" id="IPR001610">
    <property type="entry name" value="PAC"/>
</dbReference>
<dbReference type="InterPro" id="IPR029787">
    <property type="entry name" value="Nucleotide_cyclase"/>
</dbReference>
<dbReference type="Gene3D" id="3.30.450.20">
    <property type="entry name" value="PAS domain"/>
    <property type="match status" value="6"/>
</dbReference>
<dbReference type="KEGG" id="dau:Daud_0138"/>
<dbReference type="SMART" id="SM00267">
    <property type="entry name" value="GGDEF"/>
    <property type="match status" value="1"/>
</dbReference>
<evidence type="ECO:0000313" key="6">
    <source>
        <dbReference type="EMBL" id="ACA58706.1"/>
    </source>
</evidence>
<evidence type="ECO:0000259" key="4">
    <source>
        <dbReference type="PROSITE" id="PS50887"/>
    </source>
</evidence>
<dbReference type="EMBL" id="CP000860">
    <property type="protein sequence ID" value="ACA58706.1"/>
    <property type="molecule type" value="Genomic_DNA"/>
</dbReference>
<dbReference type="InterPro" id="IPR018771">
    <property type="entry name" value="PocR_dom"/>
</dbReference>
<feature type="domain" description="HD-GYP" evidence="5">
    <location>
        <begin position="1143"/>
        <end position="1338"/>
    </location>
</feature>
<reference evidence="6 7" key="2">
    <citation type="journal article" date="2008" name="Science">
        <title>Environmental genomics reveals a single-species ecosystem deep within Earth.</title>
        <authorList>
            <person name="Chivian D."/>
            <person name="Brodie E.L."/>
            <person name="Alm E.J."/>
            <person name="Culley D.E."/>
            <person name="Dehal P.S."/>
            <person name="Desantis T.Z."/>
            <person name="Gihring T.M."/>
            <person name="Lapidus A."/>
            <person name="Lin L.H."/>
            <person name="Lowry S.R."/>
            <person name="Moser D.P."/>
            <person name="Richardson P.M."/>
            <person name="Southam G."/>
            <person name="Wanger G."/>
            <person name="Pratt L.M."/>
            <person name="Andersen G.L."/>
            <person name="Hazen T.C."/>
            <person name="Brockman F.J."/>
            <person name="Arkin A.P."/>
            <person name="Onstott T.C."/>
        </authorList>
    </citation>
    <scope>NUCLEOTIDE SEQUENCE [LARGE SCALE GENOMIC DNA]</scope>
    <source>
        <strain evidence="6 7">MP104C</strain>
    </source>
</reference>
<feature type="domain" description="PAS" evidence="2">
    <location>
        <begin position="482"/>
        <end position="527"/>
    </location>
</feature>
<dbReference type="PANTHER" id="PTHR44757">
    <property type="entry name" value="DIGUANYLATE CYCLASE DGCP"/>
    <property type="match status" value="1"/>
</dbReference>
<evidence type="ECO:0000259" key="3">
    <source>
        <dbReference type="PROSITE" id="PS50113"/>
    </source>
</evidence>
<feature type="domain" description="GGDEF" evidence="4">
    <location>
        <begin position="1020"/>
        <end position="1152"/>
    </location>
</feature>
<feature type="domain" description="PAS" evidence="2">
    <location>
        <begin position="624"/>
        <end position="694"/>
    </location>
</feature>
<name>B1I0Y3_DESAP</name>
<dbReference type="PROSITE" id="PS50112">
    <property type="entry name" value="PAS"/>
    <property type="match status" value="5"/>
</dbReference>